<dbReference type="GO" id="GO:0005272">
    <property type="term" value="F:sodium channel activity"/>
    <property type="evidence" value="ECO:0007669"/>
    <property type="project" value="UniProtKB-KW"/>
</dbReference>
<evidence type="ECO:0000256" key="12">
    <source>
        <dbReference type="RuleBase" id="RU000679"/>
    </source>
</evidence>
<evidence type="ECO:0000256" key="5">
    <source>
        <dbReference type="ARBA" id="ARBA00022692"/>
    </source>
</evidence>
<dbReference type="CDD" id="cd13529">
    <property type="entry name" value="PBP2_transferrin"/>
    <property type="match status" value="1"/>
</dbReference>
<name>A0A194Q1N2_PAPXU</name>
<evidence type="ECO:0000256" key="7">
    <source>
        <dbReference type="ARBA" id="ARBA00023053"/>
    </source>
</evidence>
<evidence type="ECO:0000313" key="15">
    <source>
        <dbReference type="EMBL" id="KPI99233.1"/>
    </source>
</evidence>
<evidence type="ECO:0000256" key="6">
    <source>
        <dbReference type="ARBA" id="ARBA00022989"/>
    </source>
</evidence>
<dbReference type="GO" id="GO:0005886">
    <property type="term" value="C:plasma membrane"/>
    <property type="evidence" value="ECO:0007669"/>
    <property type="project" value="TreeGrafter"/>
</dbReference>
<dbReference type="SUPFAM" id="SSF53850">
    <property type="entry name" value="Periplasmic binding protein-like II"/>
    <property type="match status" value="2"/>
</dbReference>
<evidence type="ECO:0000256" key="2">
    <source>
        <dbReference type="ARBA" id="ARBA00007193"/>
    </source>
</evidence>
<keyword evidence="9 13" id="KW-0472">Membrane</keyword>
<evidence type="ECO:0000256" key="13">
    <source>
        <dbReference type="SAM" id="Phobius"/>
    </source>
</evidence>
<dbReference type="SMART" id="SM00094">
    <property type="entry name" value="TR_FER"/>
    <property type="match status" value="1"/>
</dbReference>
<proteinExistence type="inferred from homology"/>
<dbReference type="STRING" id="66420.A0A194Q1N2"/>
<evidence type="ECO:0000256" key="4">
    <source>
        <dbReference type="ARBA" id="ARBA00022461"/>
    </source>
</evidence>
<comment type="subcellular location">
    <subcellularLocation>
        <location evidence="1">Membrane</location>
        <topology evidence="1">Multi-pass membrane protein</topology>
    </subcellularLocation>
</comment>
<accession>A0A194Q1N2</accession>
<keyword evidence="6 13" id="KW-1133">Transmembrane helix</keyword>
<evidence type="ECO:0000256" key="10">
    <source>
        <dbReference type="ARBA" id="ARBA00023201"/>
    </source>
</evidence>
<organism evidence="15 16">
    <name type="scientific">Papilio xuthus</name>
    <name type="common">Asian swallowtail butterfly</name>
    <dbReference type="NCBI Taxonomy" id="66420"/>
    <lineage>
        <taxon>Eukaryota</taxon>
        <taxon>Metazoa</taxon>
        <taxon>Ecdysozoa</taxon>
        <taxon>Arthropoda</taxon>
        <taxon>Hexapoda</taxon>
        <taxon>Insecta</taxon>
        <taxon>Pterygota</taxon>
        <taxon>Neoptera</taxon>
        <taxon>Endopterygota</taxon>
        <taxon>Lepidoptera</taxon>
        <taxon>Glossata</taxon>
        <taxon>Ditrysia</taxon>
        <taxon>Papilionoidea</taxon>
        <taxon>Papilionidae</taxon>
        <taxon>Papilioninae</taxon>
        <taxon>Papilio</taxon>
    </lineage>
</organism>
<dbReference type="Proteomes" id="UP000053268">
    <property type="component" value="Unassembled WGS sequence"/>
</dbReference>
<evidence type="ECO:0000259" key="14">
    <source>
        <dbReference type="PROSITE" id="PS51408"/>
    </source>
</evidence>
<feature type="transmembrane region" description="Helical" evidence="13">
    <location>
        <begin position="356"/>
        <end position="373"/>
    </location>
</feature>
<dbReference type="GO" id="GO:0055037">
    <property type="term" value="C:recycling endosome"/>
    <property type="evidence" value="ECO:0007669"/>
    <property type="project" value="TreeGrafter"/>
</dbReference>
<keyword evidence="3 12" id="KW-0813">Transport</keyword>
<keyword evidence="16" id="KW-1185">Reference proteome</keyword>
<keyword evidence="4 12" id="KW-0894">Sodium channel</keyword>
<dbReference type="InterPro" id="IPR001873">
    <property type="entry name" value="ENaC"/>
</dbReference>
<dbReference type="AlphaFoldDB" id="A0A194Q1N2"/>
<dbReference type="GO" id="GO:0005769">
    <property type="term" value="C:early endosome"/>
    <property type="evidence" value="ECO:0007669"/>
    <property type="project" value="TreeGrafter"/>
</dbReference>
<dbReference type="Pfam" id="PF00405">
    <property type="entry name" value="Transferrin"/>
    <property type="match status" value="2"/>
</dbReference>
<dbReference type="PANTHER" id="PTHR11485:SF57">
    <property type="entry name" value="TRANSFERRIN"/>
    <property type="match status" value="1"/>
</dbReference>
<comment type="similarity">
    <text evidence="2 12">Belongs to the amiloride-sensitive sodium channel (TC 1.A.6) family.</text>
</comment>
<dbReference type="Gene3D" id="3.40.190.10">
    <property type="entry name" value="Periplasmic binding protein-like II"/>
    <property type="match status" value="3"/>
</dbReference>
<keyword evidence="11 12" id="KW-0407">Ion channel</keyword>
<dbReference type="GO" id="GO:0006826">
    <property type="term" value="P:iron ion transport"/>
    <property type="evidence" value="ECO:0007669"/>
    <property type="project" value="TreeGrafter"/>
</dbReference>
<evidence type="ECO:0000256" key="3">
    <source>
        <dbReference type="ARBA" id="ARBA00022448"/>
    </source>
</evidence>
<evidence type="ECO:0000256" key="11">
    <source>
        <dbReference type="ARBA" id="ARBA00023303"/>
    </source>
</evidence>
<dbReference type="InterPro" id="IPR001156">
    <property type="entry name" value="Transferrin-like_dom"/>
</dbReference>
<dbReference type="PROSITE" id="PS51408">
    <property type="entry name" value="TRANSFERRIN_LIKE_4"/>
    <property type="match status" value="2"/>
</dbReference>
<sequence>MPRRHWLERVLWVLISGSAIWGVVEVSLGQFQRYNENPTVVTLEKDFRSWRFALPGVTICDQDRVNPEKMVQVIKKHWQVKPGDNKYAYYSRFVTTVANSDLFHLDGYQEFMHDEELDVDLYQLAIDVSPEQQVKTTWSRDITAKWTPVMTEAGVCYSINSVATADVAINNTGIVTFDPFTCKYSSLSCYVMFESPKPIDIYVHSPYDIMELTSLVSRTFLTLNRITELSVMETRTGREVRILRPQRRRCLYNDEPMGKDRQRASRVTLPACGVWRVIASNSPILAEYVVFATNNVSTLYSERYPLWISSVSFGGAAGLFLGASFISFVEIFYFILDKIIKAFQKKSNIKCSRMGYKEFLFIFLVGSVTGQIHRVCISTSNPVLCQSLDKDGSRAVCQPVESRIDCALRLARNSVDVGVFSEEEMMLLSQMQPNDNRVIATIRDVSRPEPYAFEAVAVVPNSHTGGLEGLRGGNYCHPGFDEAEVRWSPRVLKTFERVVARTDRCPDANVAGKTAEELELETLTQFFPRACRPGPWSANTTVDTNLKGRFSSLCSLCGENSGCSQYTLDMGVNVAGVSNNNRHIQALECLRTNGNNSVAYVAWQHVREYFTSRNPQDAEQYSLLCEDGTLSPLTPDVLSALTSPCAFVRQPWSAIVAASAIASTVQASMRSWWPNGANPGGNTWQAILFNGIIGGTNARVIFDDTLPSPANYTSAVRNITNIDATTSCLPARRWCTISIQEHTKCMWLRTAAYTLGIEPPISCQQRTNTFECLQDIKDERADFIATPANYGYISRQHYQLSAIKLVQNTRSDPAAFSRVVALIKDSQQDITRFENLRNRKACFPEFGGIAYMAFVNAAQERGVLSASECDYARVVGEFFNGTCAPGAIDATHAISESSTFDAKTLCSVCKPTVTVAESNFTCAYDYTNMYYGNNGSLACLADPETDVAFVEMQNIDSQLSSLGIQGSQFRALCRNNTLALANGTAGIDQACLLAYVVDSELLARRSDPLLNSLSVLLDNLDQYFGYNAASGTQHINLEMFSAFDGINDLLFKNTAVGLSEPSTETANEPARNYIELFKHLDACTSVAPPSLAKAARNYSMITLFLLTALTRVFIF</sequence>
<evidence type="ECO:0000313" key="16">
    <source>
        <dbReference type="Proteomes" id="UP000053268"/>
    </source>
</evidence>
<keyword evidence="10 12" id="KW-0739">Sodium transport</keyword>
<dbReference type="EMBL" id="KQ459580">
    <property type="protein sequence ID" value="KPI99233.1"/>
    <property type="molecule type" value="Genomic_DNA"/>
</dbReference>
<keyword evidence="8 12" id="KW-0406">Ion transport</keyword>
<reference evidence="15 16" key="1">
    <citation type="journal article" date="2015" name="Nat. Commun.">
        <title>Outbred genome sequencing and CRISPR/Cas9 gene editing in butterflies.</title>
        <authorList>
            <person name="Li X."/>
            <person name="Fan D."/>
            <person name="Zhang W."/>
            <person name="Liu G."/>
            <person name="Zhang L."/>
            <person name="Zhao L."/>
            <person name="Fang X."/>
            <person name="Chen L."/>
            <person name="Dong Y."/>
            <person name="Chen Y."/>
            <person name="Ding Y."/>
            <person name="Zhao R."/>
            <person name="Feng M."/>
            <person name="Zhu Y."/>
            <person name="Feng Y."/>
            <person name="Jiang X."/>
            <person name="Zhu D."/>
            <person name="Xiang H."/>
            <person name="Feng X."/>
            <person name="Li S."/>
            <person name="Wang J."/>
            <person name="Zhang G."/>
            <person name="Kronforst M.R."/>
            <person name="Wang W."/>
        </authorList>
    </citation>
    <scope>NUCLEOTIDE SEQUENCE [LARGE SCALE GENOMIC DNA]</scope>
    <source>
        <strain evidence="15">Ya'a_city_454_Px</strain>
        <tissue evidence="15">Whole body</tissue>
    </source>
</reference>
<feature type="domain" description="Transferrin-like" evidence="14">
    <location>
        <begin position="373"/>
        <end position="721"/>
    </location>
</feature>
<dbReference type="PANTHER" id="PTHR11485">
    <property type="entry name" value="TRANSFERRIN"/>
    <property type="match status" value="1"/>
</dbReference>
<evidence type="ECO:0000256" key="1">
    <source>
        <dbReference type="ARBA" id="ARBA00004141"/>
    </source>
</evidence>
<keyword evidence="7" id="KW-0915">Sodium</keyword>
<feature type="domain" description="Transferrin-like" evidence="14">
    <location>
        <begin position="732"/>
        <end position="1078"/>
    </location>
</feature>
<evidence type="ECO:0000256" key="9">
    <source>
        <dbReference type="ARBA" id="ARBA00023136"/>
    </source>
</evidence>
<gene>
    <name evidence="15" type="ORF">RR46_05417</name>
</gene>
<dbReference type="Gene3D" id="1.10.287.770">
    <property type="entry name" value="YojJ-like"/>
    <property type="match status" value="1"/>
</dbReference>
<dbReference type="PRINTS" id="PR00422">
    <property type="entry name" value="TRANSFERRIN"/>
</dbReference>
<protein>
    <submittedName>
        <fullName evidence="15">Transferrin</fullName>
    </submittedName>
</protein>
<keyword evidence="5 12" id="KW-0812">Transmembrane</keyword>
<evidence type="ECO:0000256" key="8">
    <source>
        <dbReference type="ARBA" id="ARBA00023065"/>
    </source>
</evidence>
<dbReference type="GO" id="GO:0005615">
    <property type="term" value="C:extracellular space"/>
    <property type="evidence" value="ECO:0007669"/>
    <property type="project" value="TreeGrafter"/>
</dbReference>
<feature type="transmembrane region" description="Helical" evidence="13">
    <location>
        <begin position="306"/>
        <end position="336"/>
    </location>
</feature>
<dbReference type="Pfam" id="PF00858">
    <property type="entry name" value="ASC"/>
    <property type="match status" value="2"/>
</dbReference>